<feature type="region of interest" description="Disordered" evidence="1">
    <location>
        <begin position="50"/>
        <end position="88"/>
    </location>
</feature>
<dbReference type="Proteomes" id="UP000799764">
    <property type="component" value="Unassembled WGS sequence"/>
</dbReference>
<feature type="compositionally biased region" description="Low complexity" evidence="1">
    <location>
        <begin position="9"/>
        <end position="34"/>
    </location>
</feature>
<evidence type="ECO:0000313" key="3">
    <source>
        <dbReference type="Proteomes" id="UP000799764"/>
    </source>
</evidence>
<dbReference type="AlphaFoldDB" id="A0A9P4PNM5"/>
<accession>A0A9P4PNM5</accession>
<reference evidence="2" key="1">
    <citation type="journal article" date="2020" name="Stud. Mycol.">
        <title>101 Dothideomycetes genomes: a test case for predicting lifestyles and emergence of pathogens.</title>
        <authorList>
            <person name="Haridas S."/>
            <person name="Albert R."/>
            <person name="Binder M."/>
            <person name="Bloem J."/>
            <person name="Labutti K."/>
            <person name="Salamov A."/>
            <person name="Andreopoulos B."/>
            <person name="Baker S."/>
            <person name="Barry K."/>
            <person name="Bills G."/>
            <person name="Bluhm B."/>
            <person name="Cannon C."/>
            <person name="Castanera R."/>
            <person name="Culley D."/>
            <person name="Daum C."/>
            <person name="Ezra D."/>
            <person name="Gonzalez J."/>
            <person name="Henrissat B."/>
            <person name="Kuo A."/>
            <person name="Liang C."/>
            <person name="Lipzen A."/>
            <person name="Lutzoni F."/>
            <person name="Magnuson J."/>
            <person name="Mondo S."/>
            <person name="Nolan M."/>
            <person name="Ohm R."/>
            <person name="Pangilinan J."/>
            <person name="Park H.-J."/>
            <person name="Ramirez L."/>
            <person name="Alfaro M."/>
            <person name="Sun H."/>
            <person name="Tritt A."/>
            <person name="Yoshinaga Y."/>
            <person name="Zwiers L.-H."/>
            <person name="Turgeon B."/>
            <person name="Goodwin S."/>
            <person name="Spatafora J."/>
            <person name="Crous P."/>
            <person name="Grigoriev I."/>
        </authorList>
    </citation>
    <scope>NUCLEOTIDE SEQUENCE</scope>
    <source>
        <strain evidence="2">CBS 690.94</strain>
    </source>
</reference>
<organism evidence="2 3">
    <name type="scientific">Karstenula rhodostoma CBS 690.94</name>
    <dbReference type="NCBI Taxonomy" id="1392251"/>
    <lineage>
        <taxon>Eukaryota</taxon>
        <taxon>Fungi</taxon>
        <taxon>Dikarya</taxon>
        <taxon>Ascomycota</taxon>
        <taxon>Pezizomycotina</taxon>
        <taxon>Dothideomycetes</taxon>
        <taxon>Pleosporomycetidae</taxon>
        <taxon>Pleosporales</taxon>
        <taxon>Massarineae</taxon>
        <taxon>Didymosphaeriaceae</taxon>
        <taxon>Karstenula</taxon>
    </lineage>
</organism>
<dbReference type="EMBL" id="MU001497">
    <property type="protein sequence ID" value="KAF2447332.1"/>
    <property type="molecule type" value="Genomic_DNA"/>
</dbReference>
<gene>
    <name evidence="2" type="ORF">P171DRAFT_249936</name>
</gene>
<proteinExistence type="predicted"/>
<keyword evidence="3" id="KW-1185">Reference proteome</keyword>
<feature type="region of interest" description="Disordered" evidence="1">
    <location>
        <begin position="1"/>
        <end position="37"/>
    </location>
</feature>
<name>A0A9P4PNM5_9PLEO</name>
<sequence length="151" mass="16504">MPARRTRARTLTSTTRTASRTTPRTTPRTTTRTTTSRHRPLAAVHILLPPSRSRLSTFPSPPTRMPPLAATPSTLPRTHNMPATAATGCWAPRTRHRARDKWDGEIQVRAASPCGLCAVVAARAPELSGFGRCRPVSEAFCASRVAARRTR</sequence>
<evidence type="ECO:0000313" key="2">
    <source>
        <dbReference type="EMBL" id="KAF2447332.1"/>
    </source>
</evidence>
<protein>
    <submittedName>
        <fullName evidence="2">Uncharacterized protein</fullName>
    </submittedName>
</protein>
<comment type="caution">
    <text evidence="2">The sequence shown here is derived from an EMBL/GenBank/DDBJ whole genome shotgun (WGS) entry which is preliminary data.</text>
</comment>
<evidence type="ECO:0000256" key="1">
    <source>
        <dbReference type="SAM" id="MobiDB-lite"/>
    </source>
</evidence>